<organism evidence="1 2">
    <name type="scientific">Thermomonospora curvata (strain ATCC 19995 / DSM 43183 / JCM 3096 / KCTC 9072 / NBRC 15933 / NCIMB 10081 / Henssen B9)</name>
    <dbReference type="NCBI Taxonomy" id="471852"/>
    <lineage>
        <taxon>Bacteria</taxon>
        <taxon>Bacillati</taxon>
        <taxon>Actinomycetota</taxon>
        <taxon>Actinomycetes</taxon>
        <taxon>Streptosporangiales</taxon>
        <taxon>Thermomonosporaceae</taxon>
        <taxon>Thermomonospora</taxon>
    </lineage>
</organism>
<evidence type="ECO:0000313" key="1">
    <source>
        <dbReference type="EMBL" id="ACZ00099.1"/>
    </source>
</evidence>
<name>D1A5B3_THECD</name>
<reference evidence="1 2" key="1">
    <citation type="journal article" date="2011" name="Stand. Genomic Sci.">
        <title>Complete genome sequence of Thermomonospora curvata type strain (B9).</title>
        <authorList>
            <person name="Chertkov O."/>
            <person name="Sikorski J."/>
            <person name="Nolan M."/>
            <person name="Lapidus A."/>
            <person name="Lucas S."/>
            <person name="Del Rio T.G."/>
            <person name="Tice H."/>
            <person name="Cheng J.F."/>
            <person name="Goodwin L."/>
            <person name="Pitluck S."/>
            <person name="Liolios K."/>
            <person name="Ivanova N."/>
            <person name="Mavromatis K."/>
            <person name="Mikhailova N."/>
            <person name="Ovchinnikova G."/>
            <person name="Pati A."/>
            <person name="Chen A."/>
            <person name="Palaniappan K."/>
            <person name="Djao O.D."/>
            <person name="Land M."/>
            <person name="Hauser L."/>
            <person name="Chang Y.J."/>
            <person name="Jeffries C.D."/>
            <person name="Brettin T."/>
            <person name="Han C."/>
            <person name="Detter J.C."/>
            <person name="Rohde M."/>
            <person name="Goker M."/>
            <person name="Woyke T."/>
            <person name="Bristow J."/>
            <person name="Eisen J.A."/>
            <person name="Markowitz V."/>
            <person name="Hugenholtz P."/>
            <person name="Klenk H.P."/>
            <person name="Kyrpides N.C."/>
        </authorList>
    </citation>
    <scope>NUCLEOTIDE SEQUENCE [LARGE SCALE GENOMIC DNA]</scope>
    <source>
        <strain evidence="2">ATCC 19995 / DSM 43183 / JCM 3096 / KCTC 9072 / NBRC 15933 / NCIMB 10081 / Henssen B9</strain>
    </source>
</reference>
<keyword evidence="2" id="KW-1185">Reference proteome</keyword>
<dbReference type="STRING" id="471852.Tcur_4577"/>
<protein>
    <submittedName>
        <fullName evidence="1">Uncharacterized protein</fullName>
    </submittedName>
</protein>
<proteinExistence type="predicted"/>
<dbReference type="KEGG" id="tcu:Tcur_4577"/>
<evidence type="ECO:0000313" key="2">
    <source>
        <dbReference type="Proteomes" id="UP000001918"/>
    </source>
</evidence>
<sequence>MSLTLGKHTFSIFDNHPTSTRVESTFPDAIDYTGCRRNATSHCAMCHIERFDYGG</sequence>
<dbReference type="AlphaFoldDB" id="D1A5B3"/>
<accession>D1A5B3</accession>
<dbReference type="HOGENOM" id="CLU_3030968_0_0_11"/>
<gene>
    <name evidence="1" type="ordered locus">Tcur_4577</name>
</gene>
<dbReference type="Proteomes" id="UP000001918">
    <property type="component" value="Chromosome"/>
</dbReference>
<dbReference type="EMBL" id="CP001738">
    <property type="protein sequence ID" value="ACZ00099.1"/>
    <property type="molecule type" value="Genomic_DNA"/>
</dbReference>